<keyword evidence="3" id="KW-1185">Reference proteome</keyword>
<dbReference type="PANTHER" id="PTHR15160:SF1">
    <property type="entry name" value="VON HIPPEL-LINDAU DISEASE TUMOR SUPPRESSOR"/>
    <property type="match status" value="1"/>
</dbReference>
<dbReference type="Gene3D" id="3.10.690.10">
    <property type="entry name" value="Bifunctional nuclease domain"/>
    <property type="match status" value="1"/>
</dbReference>
<organism evidence="2 3">
    <name type="scientific">Collinsella ureilytica</name>
    <dbReference type="NCBI Taxonomy" id="2869515"/>
    <lineage>
        <taxon>Bacteria</taxon>
        <taxon>Bacillati</taxon>
        <taxon>Actinomycetota</taxon>
        <taxon>Coriobacteriia</taxon>
        <taxon>Coriobacteriales</taxon>
        <taxon>Coriobacteriaceae</taxon>
        <taxon>Collinsella</taxon>
    </lineage>
</organism>
<dbReference type="InterPro" id="IPR003729">
    <property type="entry name" value="Bi_nuclease_dom"/>
</dbReference>
<evidence type="ECO:0000313" key="2">
    <source>
        <dbReference type="EMBL" id="MBY4797793.1"/>
    </source>
</evidence>
<gene>
    <name evidence="2" type="ORF">K6V98_05415</name>
</gene>
<dbReference type="InterPro" id="IPR036104">
    <property type="entry name" value="BFN_sf"/>
</dbReference>
<evidence type="ECO:0000313" key="3">
    <source>
        <dbReference type="Proteomes" id="UP000700908"/>
    </source>
</evidence>
<dbReference type="SUPFAM" id="SSF103256">
    <property type="entry name" value="Hypothetical protein TM0160"/>
    <property type="match status" value="1"/>
</dbReference>
<dbReference type="RefSeq" id="WP_222199505.1">
    <property type="nucleotide sequence ID" value="NZ_JAIMFO010000006.1"/>
</dbReference>
<proteinExistence type="predicted"/>
<protein>
    <submittedName>
        <fullName evidence="2">Bifunctional nuclease family protein</fullName>
    </submittedName>
</protein>
<feature type="domain" description="BFN" evidence="1">
    <location>
        <begin position="1"/>
        <end position="146"/>
    </location>
</feature>
<dbReference type="EMBL" id="JAIMFO010000006">
    <property type="protein sequence ID" value="MBY4797793.1"/>
    <property type="molecule type" value="Genomic_DNA"/>
</dbReference>
<dbReference type="Proteomes" id="UP000700908">
    <property type="component" value="Unassembled WGS sequence"/>
</dbReference>
<dbReference type="PANTHER" id="PTHR15160">
    <property type="entry name" value="VON HIPPEL-LINDAU PROTEIN"/>
    <property type="match status" value="1"/>
</dbReference>
<accession>A0ABS7MK99</accession>
<sequence>MIRVDIETIIMADGPVPSVVILRERGDRPDPTTPLRALSIRTGTVEAASIGRGIDRSASKRPITHDLMTEVISKLGAKLERVEIDRVDAPIFYASLIMVDAEQEHGSSTRELRIDARPSDALALAVRSNTPIYVDDDVMNRAGNIVSGTDSNTDDEIGRFDDFVKNLSPDDF</sequence>
<reference evidence="2 3" key="1">
    <citation type="submission" date="2021-08" db="EMBL/GenBank/DDBJ databases">
        <title>Collinsella faecalis sp. nov. isolated from swine faeces.</title>
        <authorList>
            <person name="Oh B.S."/>
            <person name="Lee J.H."/>
        </authorList>
    </citation>
    <scope>NUCLEOTIDE SEQUENCE [LARGE SCALE GENOMIC DNA]</scope>
    <source>
        <strain evidence="2 3">AGMB00827</strain>
    </source>
</reference>
<dbReference type="PROSITE" id="PS51658">
    <property type="entry name" value="BFN"/>
    <property type="match status" value="1"/>
</dbReference>
<dbReference type="Pfam" id="PF02577">
    <property type="entry name" value="BFN_dom"/>
    <property type="match status" value="1"/>
</dbReference>
<evidence type="ECO:0000259" key="1">
    <source>
        <dbReference type="PROSITE" id="PS51658"/>
    </source>
</evidence>
<comment type="caution">
    <text evidence="2">The sequence shown here is derived from an EMBL/GenBank/DDBJ whole genome shotgun (WGS) entry which is preliminary data.</text>
</comment>
<name>A0ABS7MK99_9ACTN</name>